<accession>A0A840NU52</accession>
<dbReference type="Proteomes" id="UP000578449">
    <property type="component" value="Unassembled WGS sequence"/>
</dbReference>
<keyword evidence="2" id="KW-1133">Transmembrane helix</keyword>
<gene>
    <name evidence="3" type="ORF">HNP84_000804</name>
</gene>
<comment type="caution">
    <text evidence="3">The sequence shown here is derived from an EMBL/GenBank/DDBJ whole genome shotgun (WGS) entry which is preliminary data.</text>
</comment>
<evidence type="ECO:0000313" key="4">
    <source>
        <dbReference type="Proteomes" id="UP000578449"/>
    </source>
</evidence>
<feature type="transmembrane region" description="Helical" evidence="2">
    <location>
        <begin position="43"/>
        <end position="67"/>
    </location>
</feature>
<dbReference type="RefSeq" id="WP_185047955.1">
    <property type="nucleotide sequence ID" value="NZ_BAABIX010000044.1"/>
</dbReference>
<evidence type="ECO:0000256" key="2">
    <source>
        <dbReference type="SAM" id="Phobius"/>
    </source>
</evidence>
<dbReference type="EMBL" id="JACHGN010000002">
    <property type="protein sequence ID" value="MBB5131098.1"/>
    <property type="molecule type" value="Genomic_DNA"/>
</dbReference>
<keyword evidence="2" id="KW-0472">Membrane</keyword>
<proteinExistence type="predicted"/>
<evidence type="ECO:0000256" key="1">
    <source>
        <dbReference type="SAM" id="MobiDB-lite"/>
    </source>
</evidence>
<protein>
    <submittedName>
        <fullName evidence="3">Uncharacterized protein</fullName>
    </submittedName>
</protein>
<organism evidence="3 4">
    <name type="scientific">Thermocatellispora tengchongensis</name>
    <dbReference type="NCBI Taxonomy" id="1073253"/>
    <lineage>
        <taxon>Bacteria</taxon>
        <taxon>Bacillati</taxon>
        <taxon>Actinomycetota</taxon>
        <taxon>Actinomycetes</taxon>
        <taxon>Streptosporangiales</taxon>
        <taxon>Streptosporangiaceae</taxon>
        <taxon>Thermocatellispora</taxon>
    </lineage>
</organism>
<reference evidence="3 4" key="1">
    <citation type="submission" date="2020-08" db="EMBL/GenBank/DDBJ databases">
        <title>Genomic Encyclopedia of Type Strains, Phase IV (KMG-IV): sequencing the most valuable type-strain genomes for metagenomic binning, comparative biology and taxonomic classification.</title>
        <authorList>
            <person name="Goeker M."/>
        </authorList>
    </citation>
    <scope>NUCLEOTIDE SEQUENCE [LARGE SCALE GENOMIC DNA]</scope>
    <source>
        <strain evidence="3 4">DSM 45615</strain>
    </source>
</reference>
<sequence length="231" mass="22763">MTPDLEARLRAALSERADSSEISPDAWSNLQARTRAVRRRRRAALTTLPLAAATGAAALAVALQAIAPGGMDGSPGTAGKAPGTTGGATGTTGGAAPGASGRAPVGEAASLPVPGRADPLRVWFVREGGGGYALCSAARCVPAAPGAAGGLASGGSVVAYGPAPGQAALVTARTLSGEPVAGTFHRPPGAPMAVWTVTYAADAGVRRVEVCDALGRVLARVDTVQAEPRAR</sequence>
<feature type="compositionally biased region" description="Gly residues" evidence="1">
    <location>
        <begin position="84"/>
        <end position="96"/>
    </location>
</feature>
<keyword evidence="4" id="KW-1185">Reference proteome</keyword>
<keyword evidence="2" id="KW-0812">Transmembrane</keyword>
<evidence type="ECO:0000313" key="3">
    <source>
        <dbReference type="EMBL" id="MBB5131098.1"/>
    </source>
</evidence>
<name>A0A840NU52_9ACTN</name>
<feature type="region of interest" description="Disordered" evidence="1">
    <location>
        <begin position="73"/>
        <end position="107"/>
    </location>
</feature>
<feature type="compositionally biased region" description="Low complexity" evidence="1">
    <location>
        <begin position="73"/>
        <end position="83"/>
    </location>
</feature>
<dbReference type="AlphaFoldDB" id="A0A840NU52"/>